<keyword evidence="3" id="KW-1185">Reference proteome</keyword>
<feature type="transmembrane region" description="Helical" evidence="1">
    <location>
        <begin position="39"/>
        <end position="66"/>
    </location>
</feature>
<gene>
    <name evidence="2" type="ORF">BDZ94DRAFT_1264750</name>
</gene>
<dbReference type="EMBL" id="MU150291">
    <property type="protein sequence ID" value="KAF9460933.1"/>
    <property type="molecule type" value="Genomic_DNA"/>
</dbReference>
<comment type="caution">
    <text evidence="2">The sequence shown here is derived from an EMBL/GenBank/DDBJ whole genome shotgun (WGS) entry which is preliminary data.</text>
</comment>
<keyword evidence="1" id="KW-1133">Transmembrane helix</keyword>
<protein>
    <submittedName>
        <fullName evidence="2">Uncharacterized protein</fullName>
    </submittedName>
</protein>
<keyword evidence="1" id="KW-0812">Transmembrane</keyword>
<accession>A0A9P5Y254</accession>
<evidence type="ECO:0000256" key="1">
    <source>
        <dbReference type="SAM" id="Phobius"/>
    </source>
</evidence>
<proteinExistence type="predicted"/>
<evidence type="ECO:0000313" key="2">
    <source>
        <dbReference type="EMBL" id="KAF9460933.1"/>
    </source>
</evidence>
<evidence type="ECO:0000313" key="3">
    <source>
        <dbReference type="Proteomes" id="UP000807353"/>
    </source>
</evidence>
<keyword evidence="1" id="KW-0472">Membrane</keyword>
<name>A0A9P5Y254_9AGAR</name>
<dbReference type="Proteomes" id="UP000807353">
    <property type="component" value="Unassembled WGS sequence"/>
</dbReference>
<sequence length="76" mass="9027">MIMWTCHHQLHPKCQEHSPPTRKVPTDTMKYLSRYWFQFPTFLIIIRLGFSPPLFLCPCLCFGFWISSLHITSSLL</sequence>
<reference evidence="2" key="1">
    <citation type="submission" date="2020-11" db="EMBL/GenBank/DDBJ databases">
        <authorList>
            <consortium name="DOE Joint Genome Institute"/>
            <person name="Ahrendt S."/>
            <person name="Riley R."/>
            <person name="Andreopoulos W."/>
            <person name="Labutti K."/>
            <person name="Pangilinan J."/>
            <person name="Ruiz-Duenas F.J."/>
            <person name="Barrasa J.M."/>
            <person name="Sanchez-Garcia M."/>
            <person name="Camarero S."/>
            <person name="Miyauchi S."/>
            <person name="Serrano A."/>
            <person name="Linde D."/>
            <person name="Babiker R."/>
            <person name="Drula E."/>
            <person name="Ayuso-Fernandez I."/>
            <person name="Pacheco R."/>
            <person name="Padilla G."/>
            <person name="Ferreira P."/>
            <person name="Barriuso J."/>
            <person name="Kellner H."/>
            <person name="Castanera R."/>
            <person name="Alfaro M."/>
            <person name="Ramirez L."/>
            <person name="Pisabarro A.G."/>
            <person name="Kuo A."/>
            <person name="Tritt A."/>
            <person name="Lipzen A."/>
            <person name="He G."/>
            <person name="Yan M."/>
            <person name="Ng V."/>
            <person name="Cullen D."/>
            <person name="Martin F."/>
            <person name="Rosso M.-N."/>
            <person name="Henrissat B."/>
            <person name="Hibbett D."/>
            <person name="Martinez A.T."/>
            <person name="Grigoriev I.V."/>
        </authorList>
    </citation>
    <scope>NUCLEOTIDE SEQUENCE</scope>
    <source>
        <strain evidence="2">CBS 247.69</strain>
    </source>
</reference>
<organism evidence="2 3">
    <name type="scientific">Collybia nuda</name>
    <dbReference type="NCBI Taxonomy" id="64659"/>
    <lineage>
        <taxon>Eukaryota</taxon>
        <taxon>Fungi</taxon>
        <taxon>Dikarya</taxon>
        <taxon>Basidiomycota</taxon>
        <taxon>Agaricomycotina</taxon>
        <taxon>Agaricomycetes</taxon>
        <taxon>Agaricomycetidae</taxon>
        <taxon>Agaricales</taxon>
        <taxon>Tricholomatineae</taxon>
        <taxon>Clitocybaceae</taxon>
        <taxon>Collybia</taxon>
    </lineage>
</organism>
<dbReference type="AlphaFoldDB" id="A0A9P5Y254"/>